<organism evidence="2">
    <name type="scientific">Tanacetum cinerariifolium</name>
    <name type="common">Dalmatian daisy</name>
    <name type="synonym">Chrysanthemum cinerariifolium</name>
    <dbReference type="NCBI Taxonomy" id="118510"/>
    <lineage>
        <taxon>Eukaryota</taxon>
        <taxon>Viridiplantae</taxon>
        <taxon>Streptophyta</taxon>
        <taxon>Embryophyta</taxon>
        <taxon>Tracheophyta</taxon>
        <taxon>Spermatophyta</taxon>
        <taxon>Magnoliopsida</taxon>
        <taxon>eudicotyledons</taxon>
        <taxon>Gunneridae</taxon>
        <taxon>Pentapetalae</taxon>
        <taxon>asterids</taxon>
        <taxon>campanulids</taxon>
        <taxon>Asterales</taxon>
        <taxon>Asteraceae</taxon>
        <taxon>Asteroideae</taxon>
        <taxon>Anthemideae</taxon>
        <taxon>Anthemidinae</taxon>
        <taxon>Tanacetum</taxon>
    </lineage>
</organism>
<gene>
    <name evidence="2" type="ORF">Tci_053231</name>
</gene>
<reference evidence="2" key="1">
    <citation type="journal article" date="2019" name="Sci. Rep.">
        <title>Draft genome of Tanacetum cinerariifolium, the natural source of mosquito coil.</title>
        <authorList>
            <person name="Yamashiro T."/>
            <person name="Shiraishi A."/>
            <person name="Satake H."/>
            <person name="Nakayama K."/>
        </authorList>
    </citation>
    <scope>NUCLEOTIDE SEQUENCE</scope>
</reference>
<sequence length="740" mass="84540">MISILEKYEHNADFHQIVDFVVASHLRVETSDEETKIFATVDGKPITISESSIRRNLKMRDEAGISSLPNAELFKNLTLMGYNISLNQKFTFQKGQFSHQWKYLIHTIMQCLSLKSTCFNEFSSNIATALVCLATNRVYNFSKMIFDGMVRNVNNKVSKFLMYPRVNSPSFLGRTVPLFPSMLVTMGEGSGTPTEPHHTPTPEATSSPQHELPSSSLPLVSTATIPTVIPTETPPLRQYTRRARIAQSSALPTVADEHASPFEDDNQGEACPTQDEMVSKITAQDLEISQLKAMIKILKDRDGEGDDPSEEYAIIKGRSLETGEEVEVLTVSIPPAGEVLTSSSVVSTASPIFTTATVTTPYSRRKGKEKMVESETPKKKKLQEQMDVQMARQLEEEMAKDAQRMNEQIVRDAEIARIHAEEELQMPIDGLDRNNETTQQRKPLSKKQQKEFYMSVLRSHAGWKTKHFKGMSLEEIRERFVIVWKQIEDFIPIGSKEEGERFKIKGLRLEQDSAKKVKTSEDVSEEDLKTMMQLVPVEEVYVEALHVKHQIIDWKIHTERERSYWKIIRLGGSSASYQFFVDMLKHFDREDLNKLWALVKETLSIMPATSDKEKELWVEVKRLYEPDVEDQLWTHTQALIHDPVEWRLYDSCGVHHVLSGDQEIFMLVERDYPLRKGIAIVMISNKLQVENYSQMANDLILKIHQIANSPRQRVSEDRVLVRVIGSGAKDVKVEKKMLHI</sequence>
<name>A0A6L2N562_TANCI</name>
<dbReference type="AlphaFoldDB" id="A0A6L2N562"/>
<evidence type="ECO:0000256" key="1">
    <source>
        <dbReference type="SAM" id="MobiDB-lite"/>
    </source>
</evidence>
<dbReference type="EMBL" id="BKCJ010008242">
    <property type="protein sequence ID" value="GEU81253.1"/>
    <property type="molecule type" value="Genomic_DNA"/>
</dbReference>
<accession>A0A6L2N562</accession>
<proteinExistence type="predicted"/>
<feature type="region of interest" description="Disordered" evidence="1">
    <location>
        <begin position="186"/>
        <end position="216"/>
    </location>
</feature>
<feature type="region of interest" description="Disordered" evidence="1">
    <location>
        <begin position="249"/>
        <end position="271"/>
    </location>
</feature>
<evidence type="ECO:0000313" key="2">
    <source>
        <dbReference type="EMBL" id="GEU81253.1"/>
    </source>
</evidence>
<protein>
    <recommendedName>
        <fullName evidence="3">Synaptobrevin, longin-like domain protein</fullName>
    </recommendedName>
</protein>
<comment type="caution">
    <text evidence="2">The sequence shown here is derived from an EMBL/GenBank/DDBJ whole genome shotgun (WGS) entry which is preliminary data.</text>
</comment>
<evidence type="ECO:0008006" key="3">
    <source>
        <dbReference type="Google" id="ProtNLM"/>
    </source>
</evidence>